<reference evidence="9" key="1">
    <citation type="submission" date="2025-08" db="UniProtKB">
        <authorList>
            <consortium name="RefSeq"/>
        </authorList>
    </citation>
    <scope>IDENTIFICATION</scope>
</reference>
<evidence type="ECO:0000256" key="4">
    <source>
        <dbReference type="ARBA" id="ARBA00022833"/>
    </source>
</evidence>
<dbReference type="Gene3D" id="1.10.220.150">
    <property type="entry name" value="Arf GTPase activating protein"/>
    <property type="match status" value="1"/>
</dbReference>
<keyword evidence="2" id="KW-0479">Metal-binding</keyword>
<feature type="region of interest" description="Disordered" evidence="6">
    <location>
        <begin position="310"/>
        <end position="347"/>
    </location>
</feature>
<dbReference type="PRINTS" id="PR00405">
    <property type="entry name" value="REVINTRACTNG"/>
</dbReference>
<dbReference type="PROSITE" id="PS50115">
    <property type="entry name" value="ARFGAP"/>
    <property type="match status" value="1"/>
</dbReference>
<dbReference type="GO" id="GO:0005096">
    <property type="term" value="F:GTPase activator activity"/>
    <property type="evidence" value="ECO:0007669"/>
    <property type="project" value="UniProtKB-KW"/>
</dbReference>
<feature type="region of interest" description="Disordered" evidence="6">
    <location>
        <begin position="393"/>
        <end position="414"/>
    </location>
</feature>
<dbReference type="PANTHER" id="PTHR45686:SF4">
    <property type="entry name" value="ADP-RIBOSYLATION FACTOR GTPASE ACTIVATING PROTEIN 3, ISOFORM H"/>
    <property type="match status" value="1"/>
</dbReference>
<organism evidence="8 9">
    <name type="scientific">Cyclospora cayetanensis</name>
    <dbReference type="NCBI Taxonomy" id="88456"/>
    <lineage>
        <taxon>Eukaryota</taxon>
        <taxon>Sar</taxon>
        <taxon>Alveolata</taxon>
        <taxon>Apicomplexa</taxon>
        <taxon>Conoidasida</taxon>
        <taxon>Coccidia</taxon>
        <taxon>Eucoccidiorida</taxon>
        <taxon>Eimeriorina</taxon>
        <taxon>Eimeriidae</taxon>
        <taxon>Cyclospora</taxon>
    </lineage>
</organism>
<feature type="region of interest" description="Disordered" evidence="6">
    <location>
        <begin position="123"/>
        <end position="146"/>
    </location>
</feature>
<dbReference type="SMART" id="SM00105">
    <property type="entry name" value="ArfGap"/>
    <property type="match status" value="1"/>
</dbReference>
<dbReference type="GO" id="GO:0000139">
    <property type="term" value="C:Golgi membrane"/>
    <property type="evidence" value="ECO:0007669"/>
    <property type="project" value="GOC"/>
</dbReference>
<dbReference type="GeneID" id="34623608"/>
<dbReference type="InterPro" id="IPR038508">
    <property type="entry name" value="ArfGAP_dom_sf"/>
</dbReference>
<dbReference type="OrthoDB" id="983479at2759"/>
<dbReference type="RefSeq" id="XP_026189967.1">
    <property type="nucleotide sequence ID" value="XM_026334182.1"/>
</dbReference>
<dbReference type="Pfam" id="PF01412">
    <property type="entry name" value="ArfGap"/>
    <property type="match status" value="1"/>
</dbReference>
<evidence type="ECO:0000256" key="2">
    <source>
        <dbReference type="ARBA" id="ARBA00022723"/>
    </source>
</evidence>
<sequence length="414" mass="44001">MDHDTAAAFQRLKEADPSNRRCLECDTPEPQWCALSYGAFVCLNCSSIHRSLGVHLSFVRSSTMDAWQPLQVKMMEVGGNAKCKNFFVEYGVWDMPPKERYATKAAAYYRALLRSAAEPSITAPPLPLKREEAAEPEVTISSSPSYSSIRSLGSNLLNEQQAQREEGQQGGDSAQEEGFMATLQQQAVAASAAAAAAAATVSNTGGAAIDSALQSVTSFVSGAREYTAKTFEAAGESNFVEKAKGGLQSGSEWIAQQGKRISSTFSEFFLDFRPTEARLSSFFCRSALAALASSLPIDCSIDEHCDAAGSDASADGGCTSSSPRLSEEQPQEGEEGLQSQQRSGSGVLDSMRDFTRRSLSNVSQVVRSSNSGVGEGGGVLEKAREGLSSLTAVATGWLQPAETPSPESSKTDTR</sequence>
<evidence type="ECO:0000259" key="7">
    <source>
        <dbReference type="PROSITE" id="PS50115"/>
    </source>
</evidence>
<feature type="compositionally biased region" description="Low complexity" evidence="6">
    <location>
        <begin position="336"/>
        <end position="346"/>
    </location>
</feature>
<dbReference type="SUPFAM" id="SSF57863">
    <property type="entry name" value="ArfGap/RecO-like zinc finger"/>
    <property type="match status" value="1"/>
</dbReference>
<evidence type="ECO:0000313" key="8">
    <source>
        <dbReference type="Proteomes" id="UP000515125"/>
    </source>
</evidence>
<name>A0A6P6RQZ2_9EIME</name>
<evidence type="ECO:0000256" key="3">
    <source>
        <dbReference type="ARBA" id="ARBA00022771"/>
    </source>
</evidence>
<dbReference type="CDD" id="cd08830">
    <property type="entry name" value="ArfGap_ArfGap1"/>
    <property type="match status" value="1"/>
</dbReference>
<protein>
    <submittedName>
        <fullName evidence="9">LOW QUALITY PROTEIN: ADP-ribosylation factor GTPase-activating protein AGD7</fullName>
    </submittedName>
</protein>
<dbReference type="InterPro" id="IPR001164">
    <property type="entry name" value="ArfGAP_dom"/>
</dbReference>
<feature type="domain" description="Arf-GAP" evidence="7">
    <location>
        <begin position="6"/>
        <end position="87"/>
    </location>
</feature>
<keyword evidence="4" id="KW-0862">Zinc</keyword>
<keyword evidence="8" id="KW-1185">Reference proteome</keyword>
<dbReference type="InterPro" id="IPR037278">
    <property type="entry name" value="ARFGAP/RecO"/>
</dbReference>
<gene>
    <name evidence="9" type="primary">LOC34623608</name>
</gene>
<accession>A0A6P6RQZ2</accession>
<evidence type="ECO:0000256" key="1">
    <source>
        <dbReference type="ARBA" id="ARBA00022468"/>
    </source>
</evidence>
<dbReference type="GO" id="GO:0048205">
    <property type="term" value="P:COPI coating of Golgi vesicle"/>
    <property type="evidence" value="ECO:0007669"/>
    <property type="project" value="TreeGrafter"/>
</dbReference>
<evidence type="ECO:0000313" key="9">
    <source>
        <dbReference type="RefSeq" id="XP_026189967.1"/>
    </source>
</evidence>
<evidence type="ECO:0000256" key="5">
    <source>
        <dbReference type="PROSITE-ProRule" id="PRU00288"/>
    </source>
</evidence>
<proteinExistence type="predicted"/>
<dbReference type="GO" id="GO:0008270">
    <property type="term" value="F:zinc ion binding"/>
    <property type="evidence" value="ECO:0007669"/>
    <property type="project" value="UniProtKB-KW"/>
</dbReference>
<keyword evidence="1" id="KW-0343">GTPase activation</keyword>
<keyword evidence="3 5" id="KW-0863">Zinc-finger</keyword>
<feature type="region of interest" description="Disordered" evidence="6">
    <location>
        <begin position="359"/>
        <end position="380"/>
    </location>
</feature>
<dbReference type="AlphaFoldDB" id="A0A6P6RQZ2"/>
<dbReference type="Proteomes" id="UP000515125">
    <property type="component" value="Unplaced"/>
</dbReference>
<evidence type="ECO:0000256" key="6">
    <source>
        <dbReference type="SAM" id="MobiDB-lite"/>
    </source>
</evidence>
<feature type="compositionally biased region" description="Low complexity" evidence="6">
    <location>
        <begin position="359"/>
        <end position="372"/>
    </location>
</feature>
<dbReference type="PANTHER" id="PTHR45686">
    <property type="entry name" value="ADP-RIBOSYLATION FACTOR GTPASE ACTIVATING PROTEIN 3, ISOFORM H-RELATED"/>
    <property type="match status" value="1"/>
</dbReference>
<feature type="compositionally biased region" description="Low complexity" evidence="6">
    <location>
        <begin position="310"/>
        <end position="324"/>
    </location>
</feature>